<protein>
    <recommendedName>
        <fullName evidence="1">Secretion system C-terminal sorting domain-containing protein</fullName>
    </recommendedName>
</protein>
<dbReference type="AlphaFoldDB" id="A0A3B1CRZ7"/>
<evidence type="ECO:0000313" key="2">
    <source>
        <dbReference type="EMBL" id="VAX29271.1"/>
    </source>
</evidence>
<gene>
    <name evidence="2" type="ORF">MNBD_IGNAVI01-1802</name>
</gene>
<dbReference type="Gene3D" id="2.60.40.4070">
    <property type="match status" value="1"/>
</dbReference>
<feature type="domain" description="Secretion system C-terminal sorting" evidence="1">
    <location>
        <begin position="410"/>
        <end position="484"/>
    </location>
</feature>
<sequence>MKKMILFFLIATSFSLFAQDFQVTNTELASVDVPHLALGGSKVHLVYGTNFRYYNFDVNGPTTPIDVPLIPADNFAPNTTDIDVDPLDPNHIAIAYYDFHYDYDTGEQFYGCYITESIDGGLTFDTPTLLDTIEYGNTLSNISYNLPQVKFLPNDEYSYLYILWKVNSNKRVANALYLGARYGSPERMDDPSKDAIEMAVGITVEDMIAVSYAIMEDAHVKFYMNGSGINGPVLVKDAGQTFLTTETYSKAFINHGGRLEYFYNDINHSASLMESYDWGATWVDKGVVDDHKYTFIAFTRIKPTYPLYLENYYVKLLIDDNSDLIYSVSGDMVNWQYVGKVNSGDAQVTGMASSFIDLKLDDNNKFLITAWIDTRTGNEEIFYGKASLPEIVSVNDESELPTEFTLNQNYPNPFNPSTTISFALPKESDVKLVVYNSIGEKVAELLNGNVSAGYHSVNFDGADLSSGLYFYKISANNFVEVKKMLLLK</sequence>
<dbReference type="SUPFAM" id="SSF50939">
    <property type="entry name" value="Sialidases"/>
    <property type="match status" value="1"/>
</dbReference>
<accession>A0A3B1CRZ7</accession>
<evidence type="ECO:0000259" key="1">
    <source>
        <dbReference type="Pfam" id="PF18962"/>
    </source>
</evidence>
<dbReference type="EMBL" id="UOGD01000443">
    <property type="protein sequence ID" value="VAX29271.1"/>
    <property type="molecule type" value="Genomic_DNA"/>
</dbReference>
<dbReference type="NCBIfam" id="TIGR04183">
    <property type="entry name" value="Por_Secre_tail"/>
    <property type="match status" value="1"/>
</dbReference>
<reference evidence="2" key="1">
    <citation type="submission" date="2018-06" db="EMBL/GenBank/DDBJ databases">
        <authorList>
            <person name="Zhirakovskaya E."/>
        </authorList>
    </citation>
    <scope>NUCLEOTIDE SEQUENCE</scope>
</reference>
<dbReference type="InterPro" id="IPR036278">
    <property type="entry name" value="Sialidase_sf"/>
</dbReference>
<name>A0A3B1CRZ7_9ZZZZ</name>
<dbReference type="InterPro" id="IPR026444">
    <property type="entry name" value="Secre_tail"/>
</dbReference>
<proteinExistence type="predicted"/>
<dbReference type="Pfam" id="PF18962">
    <property type="entry name" value="Por_Secre_tail"/>
    <property type="match status" value="1"/>
</dbReference>
<organism evidence="2">
    <name type="scientific">hydrothermal vent metagenome</name>
    <dbReference type="NCBI Taxonomy" id="652676"/>
    <lineage>
        <taxon>unclassified sequences</taxon>
        <taxon>metagenomes</taxon>
        <taxon>ecological metagenomes</taxon>
    </lineage>
</organism>